<dbReference type="CDD" id="cd00093">
    <property type="entry name" value="HTH_XRE"/>
    <property type="match status" value="1"/>
</dbReference>
<dbReference type="PANTHER" id="PTHR46558:SF4">
    <property type="entry name" value="DNA-BIDING PHAGE PROTEIN"/>
    <property type="match status" value="1"/>
</dbReference>
<evidence type="ECO:0000259" key="2">
    <source>
        <dbReference type="PROSITE" id="PS50943"/>
    </source>
</evidence>
<dbReference type="Proteomes" id="UP000443070">
    <property type="component" value="Unassembled WGS sequence"/>
</dbReference>
<keyword evidence="1 3" id="KW-0238">DNA-binding</keyword>
<evidence type="ECO:0000256" key="1">
    <source>
        <dbReference type="ARBA" id="ARBA00023125"/>
    </source>
</evidence>
<proteinExistence type="predicted"/>
<dbReference type="RefSeq" id="WP_021718658.1">
    <property type="nucleotide sequence ID" value="NZ_AP019004.1"/>
</dbReference>
<reference evidence="6 7" key="2">
    <citation type="journal article" date="2019" name="Nat. Med.">
        <title>A library of human gut bacterial isolates paired with longitudinal multiomics data enables mechanistic microbiome research.</title>
        <authorList>
            <person name="Poyet M."/>
            <person name="Groussin M."/>
            <person name="Gibbons S.M."/>
            <person name="Avila-Pacheco J."/>
            <person name="Jiang X."/>
            <person name="Kearney S.M."/>
            <person name="Perrotta A.R."/>
            <person name="Berdy B."/>
            <person name="Zhao S."/>
            <person name="Lieberman T.D."/>
            <person name="Swanson P.K."/>
            <person name="Smith M."/>
            <person name="Roesemann S."/>
            <person name="Alexander J.E."/>
            <person name="Rich S.A."/>
            <person name="Livny J."/>
            <person name="Vlamakis H."/>
            <person name="Clish C."/>
            <person name="Bullock K."/>
            <person name="Deik A."/>
            <person name="Scott J."/>
            <person name="Pierce K.A."/>
            <person name="Xavier R.J."/>
            <person name="Alm E.J."/>
        </authorList>
    </citation>
    <scope>NUCLEOTIDE SEQUENCE [LARGE SCALE GENOMIC DNA]</scope>
    <source>
        <strain evidence="4 7">BIOML-A13</strain>
        <strain evidence="5 6">BIOML-A3</strain>
    </source>
</reference>
<dbReference type="EMBL" id="WNBW01000004">
    <property type="protein sequence ID" value="MTU04050.1"/>
    <property type="molecule type" value="Genomic_DNA"/>
</dbReference>
<dbReference type="InterPro" id="IPR001387">
    <property type="entry name" value="Cro/C1-type_HTH"/>
</dbReference>
<gene>
    <name evidence="3" type="ORF">BN533_01758</name>
    <name evidence="4" type="ORF">GMD11_06910</name>
    <name evidence="5" type="ORF">GMD18_06560</name>
</gene>
<dbReference type="PROSITE" id="PS50943">
    <property type="entry name" value="HTH_CROC1"/>
    <property type="match status" value="1"/>
</dbReference>
<dbReference type="Pfam" id="PF01381">
    <property type="entry name" value="HTH_3"/>
    <property type="match status" value="1"/>
</dbReference>
<evidence type="ECO:0000313" key="7">
    <source>
        <dbReference type="Proteomes" id="UP000484547"/>
    </source>
</evidence>
<accession>R6IBW1</accession>
<name>A0A3G9GQL3_9FIRM</name>
<evidence type="ECO:0000313" key="5">
    <source>
        <dbReference type="EMBL" id="MTU04050.1"/>
    </source>
</evidence>
<dbReference type="EMBL" id="CBDS010000099">
    <property type="protein sequence ID" value="CDB46745.1"/>
    <property type="molecule type" value="Genomic_DNA"/>
</dbReference>
<organism evidence="3">
    <name type="scientific">Phascolarctobacterium faecium</name>
    <dbReference type="NCBI Taxonomy" id="33025"/>
    <lineage>
        <taxon>Bacteria</taxon>
        <taxon>Bacillati</taxon>
        <taxon>Bacillota</taxon>
        <taxon>Negativicutes</taxon>
        <taxon>Acidaminococcales</taxon>
        <taxon>Acidaminococcaceae</taxon>
        <taxon>Phascolarctobacterium</taxon>
    </lineage>
</organism>
<dbReference type="Proteomes" id="UP000484547">
    <property type="component" value="Unassembled WGS sequence"/>
</dbReference>
<sequence length="88" mass="10211">METLDRKKIGMNIKVRRMQKLISQTAMAEKLGISQTHMSNVEVGRAMLSLELLLQLKNILGCTIDELLCLEDENKPRKKRVRVIRYLD</sequence>
<protein>
    <submittedName>
        <fullName evidence="3">DNA-binding helix-turn-helix protein</fullName>
    </submittedName>
    <submittedName>
        <fullName evidence="4">Helix-turn-helix domain-containing protein</fullName>
    </submittedName>
</protein>
<evidence type="ECO:0000313" key="3">
    <source>
        <dbReference type="EMBL" id="CDB46745.1"/>
    </source>
</evidence>
<dbReference type="Gene3D" id="1.10.260.40">
    <property type="entry name" value="lambda repressor-like DNA-binding domains"/>
    <property type="match status" value="1"/>
</dbReference>
<keyword evidence="6" id="KW-1185">Reference proteome</keyword>
<dbReference type="GeneID" id="49406269"/>
<evidence type="ECO:0000313" key="6">
    <source>
        <dbReference type="Proteomes" id="UP000443070"/>
    </source>
</evidence>
<dbReference type="InterPro" id="IPR010982">
    <property type="entry name" value="Lambda_DNA-bd_dom_sf"/>
</dbReference>
<dbReference type="AlphaFoldDB" id="A0A3G9GQL3"/>
<comment type="caution">
    <text evidence="3">The sequence shown here is derived from an EMBL/GenBank/DDBJ whole genome shotgun (WGS) entry which is preliminary data.</text>
</comment>
<dbReference type="SUPFAM" id="SSF47413">
    <property type="entry name" value="lambda repressor-like DNA-binding domains"/>
    <property type="match status" value="1"/>
</dbReference>
<dbReference type="GO" id="GO:0003677">
    <property type="term" value="F:DNA binding"/>
    <property type="evidence" value="ECO:0007669"/>
    <property type="project" value="UniProtKB-KW"/>
</dbReference>
<dbReference type="PANTHER" id="PTHR46558">
    <property type="entry name" value="TRACRIPTIONAL REGULATORY PROTEIN-RELATED-RELATED"/>
    <property type="match status" value="1"/>
</dbReference>
<evidence type="ECO:0000313" key="4">
    <source>
        <dbReference type="EMBL" id="MTT75987.1"/>
    </source>
</evidence>
<dbReference type="SMART" id="SM00530">
    <property type="entry name" value="HTH_XRE"/>
    <property type="match status" value="1"/>
</dbReference>
<feature type="domain" description="HTH cro/C1-type" evidence="2">
    <location>
        <begin position="13"/>
        <end position="67"/>
    </location>
</feature>
<accession>A0A3G9GQL3</accession>
<reference evidence="3" key="1">
    <citation type="submission" date="2012-11" db="EMBL/GenBank/DDBJ databases">
        <title>Dependencies among metagenomic species, viruses, plasmids and units of genetic variation.</title>
        <authorList>
            <person name="Nielsen H.B."/>
            <person name="Almeida M."/>
            <person name="Juncker A.S."/>
            <person name="Rasmussen S."/>
            <person name="Li J."/>
            <person name="Sunagawa S."/>
            <person name="Plichta D."/>
            <person name="Gautier L."/>
            <person name="Le Chatelier E."/>
            <person name="Peletier E."/>
            <person name="Bonde I."/>
            <person name="Nielsen T."/>
            <person name="Manichanh C."/>
            <person name="Arumugam M."/>
            <person name="Batto J."/>
            <person name="Santos M.B.Q.D."/>
            <person name="Blom N."/>
            <person name="Borruel N."/>
            <person name="Burgdorf K.S."/>
            <person name="Boumezbeur F."/>
            <person name="Casellas F."/>
            <person name="Dore J."/>
            <person name="Guarner F."/>
            <person name="Hansen T."/>
            <person name="Hildebrand F."/>
            <person name="Kaas R.S."/>
            <person name="Kennedy S."/>
            <person name="Kristiansen K."/>
            <person name="Kultima J.R."/>
            <person name="Leonard P."/>
            <person name="Levenez F."/>
            <person name="Lund O."/>
            <person name="Moumen B."/>
            <person name="Le Paslier D."/>
            <person name="Pons N."/>
            <person name="Pedersen O."/>
            <person name="Prifti E."/>
            <person name="Qin J."/>
            <person name="Raes J."/>
            <person name="Tap J."/>
            <person name="Tims S."/>
            <person name="Ussery D.W."/>
            <person name="Yamada T."/>
            <person name="MetaHit consortium"/>
            <person name="Renault P."/>
            <person name="Sicheritz-Ponten T."/>
            <person name="Bork P."/>
            <person name="Wang J."/>
            <person name="Brunak S."/>
            <person name="Ehrlich S.D."/>
        </authorList>
    </citation>
    <scope>NUCLEOTIDE SEQUENCE [LARGE SCALE GENOMIC DNA]</scope>
</reference>
<dbReference type="OrthoDB" id="371153at2"/>
<dbReference type="EMBL" id="WNBM01000004">
    <property type="protein sequence ID" value="MTT75987.1"/>
    <property type="molecule type" value="Genomic_DNA"/>
</dbReference>